<reference evidence="2 3" key="1">
    <citation type="submission" date="2019-07" db="EMBL/GenBank/DDBJ databases">
        <title>Whole genome shotgun sequence of Novosphingobium sediminis NBRC 106119.</title>
        <authorList>
            <person name="Hosoyama A."/>
            <person name="Uohara A."/>
            <person name="Ohji S."/>
            <person name="Ichikawa N."/>
        </authorList>
    </citation>
    <scope>NUCLEOTIDE SEQUENCE [LARGE SCALE GENOMIC DNA]</scope>
    <source>
        <strain evidence="2 3">NBRC 106119</strain>
    </source>
</reference>
<evidence type="ECO:0000313" key="2">
    <source>
        <dbReference type="EMBL" id="GEN99779.1"/>
    </source>
</evidence>
<keyword evidence="3" id="KW-1185">Reference proteome</keyword>
<protein>
    <recommendedName>
        <fullName evidence="4">DUF4139 domain-containing protein</fullName>
    </recommendedName>
</protein>
<proteinExistence type="predicted"/>
<comment type="caution">
    <text evidence="2">The sequence shown here is derived from an EMBL/GenBank/DDBJ whole genome shotgun (WGS) entry which is preliminary data.</text>
</comment>
<accession>A0A512AJA2</accession>
<dbReference type="PANTHER" id="PTHR38075">
    <property type="entry name" value="DUF4139 DOMAIN-CONTAINING PROTEIN"/>
    <property type="match status" value="1"/>
</dbReference>
<feature type="chain" id="PRO_5022075137" description="DUF4139 domain-containing protein" evidence="1">
    <location>
        <begin position="25"/>
        <end position="520"/>
    </location>
</feature>
<dbReference type="EMBL" id="BJYR01000011">
    <property type="protein sequence ID" value="GEN99779.1"/>
    <property type="molecule type" value="Genomic_DNA"/>
</dbReference>
<name>A0A512AJA2_9SPHN</name>
<gene>
    <name evidence="2" type="ORF">NSE01_16120</name>
</gene>
<keyword evidence="1" id="KW-0732">Signal</keyword>
<evidence type="ECO:0008006" key="4">
    <source>
        <dbReference type="Google" id="ProtNLM"/>
    </source>
</evidence>
<dbReference type="PANTHER" id="PTHR38075:SF1">
    <property type="entry name" value="DUF4139 DOMAIN-CONTAINING PROTEIN"/>
    <property type="match status" value="1"/>
</dbReference>
<dbReference type="AlphaFoldDB" id="A0A512AJA2"/>
<evidence type="ECO:0000313" key="3">
    <source>
        <dbReference type="Proteomes" id="UP000321464"/>
    </source>
</evidence>
<evidence type="ECO:0000256" key="1">
    <source>
        <dbReference type="SAM" id="SignalP"/>
    </source>
</evidence>
<feature type="signal peptide" evidence="1">
    <location>
        <begin position="1"/>
        <end position="24"/>
    </location>
</feature>
<organism evidence="2 3">
    <name type="scientific">Novosphingobium sediminis</name>
    <dbReference type="NCBI Taxonomy" id="707214"/>
    <lineage>
        <taxon>Bacteria</taxon>
        <taxon>Pseudomonadati</taxon>
        <taxon>Pseudomonadota</taxon>
        <taxon>Alphaproteobacteria</taxon>
        <taxon>Sphingomonadales</taxon>
        <taxon>Sphingomonadaceae</taxon>
        <taxon>Novosphingobium</taxon>
    </lineage>
</organism>
<sequence length="520" mass="56011">MPRALSLWAPMAFALALVPGAAAASEPVVTSIAPDAVAVTIYRAPDRAADSAMNLDWLEGYALITETRSVDIPAGAATIRFESVAGGMLPESALVTGLPSGVREKNLDADLLSARNLYARAYGRPVILRRQRGKDGKGTVSEERAVIRSGPDGAAIVQTRDGFEVADCGRGISDALIYSEMPEGLSARPTLSVRTESTAAKRATITLSYLAWGFDWQTNYVVRLNPVTGKADLTAWVTLASSDPTSFPAASTAVVGGKLDREDSRETRDVQDGDLVLHCYLQPRVWAPQVIPPPAPPPPPMMMEGMMAADIVVTAQRRSAPIMNAPVKVTEEGLGDLKLYRVPMPTTVAANAQKQVAMHDLKSVKFKTWHTADLWDGIDGNATIKLRTRNRKEDGLGVSLPGGPVAVFEPHEADLLLVGQGGMRDYAVNEDVEVTLSSSPQVHVKVRKTASAARWADFEAKVSNANPWPIMFEGMVRLDDGAKLLRPSTPLTRKFGRPTWTVSVPANGEALLRYRVTDPD</sequence>
<dbReference type="Proteomes" id="UP000321464">
    <property type="component" value="Unassembled WGS sequence"/>
</dbReference>